<accession>A0A415PSP3</accession>
<organism evidence="2 3">
    <name type="scientific">Bacteroides stercoris</name>
    <dbReference type="NCBI Taxonomy" id="46506"/>
    <lineage>
        <taxon>Bacteria</taxon>
        <taxon>Pseudomonadati</taxon>
        <taxon>Bacteroidota</taxon>
        <taxon>Bacteroidia</taxon>
        <taxon>Bacteroidales</taxon>
        <taxon>Bacteroidaceae</taxon>
        <taxon>Bacteroides</taxon>
    </lineage>
</organism>
<protein>
    <submittedName>
        <fullName evidence="2">Glycosyltransferase</fullName>
    </submittedName>
</protein>
<evidence type="ECO:0000313" key="3">
    <source>
        <dbReference type="Proteomes" id="UP000284604"/>
    </source>
</evidence>
<keyword evidence="2" id="KW-0808">Transferase</keyword>
<gene>
    <name evidence="2" type="ORF">DWZ78_14885</name>
</gene>
<dbReference type="CDD" id="cd03801">
    <property type="entry name" value="GT4_PimA-like"/>
    <property type="match status" value="1"/>
</dbReference>
<evidence type="ECO:0000259" key="1">
    <source>
        <dbReference type="Pfam" id="PF00534"/>
    </source>
</evidence>
<sequence length="374" mass="42669">MKVIGYVSVANPFEDRKAWSGTIFKIREGLENAGYNVVWIPIKLGFLYRFANILSRFIYGKGPREHGNFLTWIRAVSTSWELIGTCDYLFFPGDCQITKYRKVDKPIIYYSDATFKQMIGYYWKDLSGLLLREGDRNERIANDNSTIIIKSSHWAINSVVTDYQQKTSKCHVLEFGANIDERDIVKTDIYHGGPVNILFSGVEWERKGADIAIDTVKELNRKGVEAKLFLVGIKEENIPEKYKNISCVDYIGFLNKNIPEQYQKLITIMGRCNLFLLPTKAECAGIVLCEASAFGLPIFTFDTGGIGNYVIDGMNGYKLTMDADANAFATKIKEAIETNELLKLREGCLNFYEEKLNWKAWANNFKKLMNDAML</sequence>
<dbReference type="SUPFAM" id="SSF53756">
    <property type="entry name" value="UDP-Glycosyltransferase/glycogen phosphorylase"/>
    <property type="match status" value="1"/>
</dbReference>
<dbReference type="AlphaFoldDB" id="A0A415PSP3"/>
<proteinExistence type="predicted"/>
<dbReference type="Pfam" id="PF00534">
    <property type="entry name" value="Glycos_transf_1"/>
    <property type="match status" value="1"/>
</dbReference>
<feature type="domain" description="Glycosyl transferase family 1" evidence="1">
    <location>
        <begin position="196"/>
        <end position="341"/>
    </location>
</feature>
<evidence type="ECO:0000313" key="2">
    <source>
        <dbReference type="EMBL" id="RHM16006.1"/>
    </source>
</evidence>
<dbReference type="InterPro" id="IPR001296">
    <property type="entry name" value="Glyco_trans_1"/>
</dbReference>
<dbReference type="EMBL" id="QRPN01000022">
    <property type="protein sequence ID" value="RHM16006.1"/>
    <property type="molecule type" value="Genomic_DNA"/>
</dbReference>
<dbReference type="PANTHER" id="PTHR12526:SF637">
    <property type="entry name" value="GLYCOSYLTRANSFERASE EPSF-RELATED"/>
    <property type="match status" value="1"/>
</dbReference>
<dbReference type="Proteomes" id="UP000284604">
    <property type="component" value="Unassembled WGS sequence"/>
</dbReference>
<dbReference type="PANTHER" id="PTHR12526">
    <property type="entry name" value="GLYCOSYLTRANSFERASE"/>
    <property type="match status" value="1"/>
</dbReference>
<dbReference type="Gene3D" id="3.40.50.2000">
    <property type="entry name" value="Glycogen Phosphorylase B"/>
    <property type="match status" value="2"/>
</dbReference>
<reference evidence="2 3" key="1">
    <citation type="submission" date="2018-08" db="EMBL/GenBank/DDBJ databases">
        <title>A genome reference for cultivated species of the human gut microbiota.</title>
        <authorList>
            <person name="Zou Y."/>
            <person name="Xue W."/>
            <person name="Luo G."/>
        </authorList>
    </citation>
    <scope>NUCLEOTIDE SEQUENCE [LARGE SCALE GENOMIC DNA]</scope>
    <source>
        <strain evidence="2 3">AF35-20</strain>
    </source>
</reference>
<comment type="caution">
    <text evidence="2">The sequence shown here is derived from an EMBL/GenBank/DDBJ whole genome shotgun (WGS) entry which is preliminary data.</text>
</comment>
<dbReference type="GO" id="GO:0016757">
    <property type="term" value="F:glycosyltransferase activity"/>
    <property type="evidence" value="ECO:0007669"/>
    <property type="project" value="InterPro"/>
</dbReference>
<name>A0A415PSP3_BACSE</name>